<proteinExistence type="inferred from homology"/>
<evidence type="ECO:0000256" key="7">
    <source>
        <dbReference type="ARBA" id="ARBA00048539"/>
    </source>
</evidence>
<comment type="subcellular location">
    <subcellularLocation>
        <location evidence="1 8">Cytoplasm</location>
    </subcellularLocation>
</comment>
<dbReference type="GO" id="GO:0032267">
    <property type="term" value="F:tRNA(Ile)-lysidine synthase activity"/>
    <property type="evidence" value="ECO:0007669"/>
    <property type="project" value="UniProtKB-EC"/>
</dbReference>
<dbReference type="SUPFAM" id="SSF82829">
    <property type="entry name" value="MesJ substrate recognition domain-like"/>
    <property type="match status" value="1"/>
</dbReference>
<keyword evidence="2 8" id="KW-0963">Cytoplasm</keyword>
<feature type="domain" description="Lysidine-tRNA(Ile) synthetase C-terminal" evidence="9">
    <location>
        <begin position="360"/>
        <end position="432"/>
    </location>
</feature>
<dbReference type="RefSeq" id="WP_157992937.1">
    <property type="nucleotide sequence ID" value="NZ_LR217713.1"/>
</dbReference>
<dbReference type="Gene3D" id="1.20.59.20">
    <property type="match status" value="1"/>
</dbReference>
<dbReference type="InterPro" id="IPR014729">
    <property type="entry name" value="Rossmann-like_a/b/a_fold"/>
</dbReference>
<organism evidence="10 11">
    <name type="scientific">Candidatus Erwinia haradaeae</name>
    <dbReference type="NCBI Taxonomy" id="1922217"/>
    <lineage>
        <taxon>Bacteria</taxon>
        <taxon>Pseudomonadati</taxon>
        <taxon>Pseudomonadota</taxon>
        <taxon>Gammaproteobacteria</taxon>
        <taxon>Enterobacterales</taxon>
        <taxon>Erwiniaceae</taxon>
        <taxon>Erwinia</taxon>
    </lineage>
</organism>
<accession>A0A451D989</accession>
<keyword evidence="6 8" id="KW-0067">ATP-binding</keyword>
<comment type="similarity">
    <text evidence="8">Belongs to the tRNA(Ile)-lysidine synthase family.</text>
</comment>
<comment type="catalytic activity">
    <reaction evidence="7 8">
        <text>cytidine(34) in tRNA(Ile2) + L-lysine + ATP = lysidine(34) in tRNA(Ile2) + AMP + diphosphate + H(+)</text>
        <dbReference type="Rhea" id="RHEA:43744"/>
        <dbReference type="Rhea" id="RHEA-COMP:10625"/>
        <dbReference type="Rhea" id="RHEA-COMP:10670"/>
        <dbReference type="ChEBI" id="CHEBI:15378"/>
        <dbReference type="ChEBI" id="CHEBI:30616"/>
        <dbReference type="ChEBI" id="CHEBI:32551"/>
        <dbReference type="ChEBI" id="CHEBI:33019"/>
        <dbReference type="ChEBI" id="CHEBI:82748"/>
        <dbReference type="ChEBI" id="CHEBI:83665"/>
        <dbReference type="ChEBI" id="CHEBI:456215"/>
        <dbReference type="EC" id="6.3.4.19"/>
    </reaction>
</comment>
<dbReference type="HAMAP" id="MF_01161">
    <property type="entry name" value="tRNA_Ile_lys_synt"/>
    <property type="match status" value="1"/>
</dbReference>
<dbReference type="PANTHER" id="PTHR43033">
    <property type="entry name" value="TRNA(ILE)-LYSIDINE SYNTHASE-RELATED"/>
    <property type="match status" value="1"/>
</dbReference>
<dbReference type="GO" id="GO:0005524">
    <property type="term" value="F:ATP binding"/>
    <property type="evidence" value="ECO:0007669"/>
    <property type="project" value="UniProtKB-UniRule"/>
</dbReference>
<reference evidence="10 11" key="1">
    <citation type="submission" date="2019-02" db="EMBL/GenBank/DDBJ databases">
        <authorList>
            <person name="Manzano-Marin A."/>
            <person name="Manzano-Marin A."/>
        </authorList>
    </citation>
    <scope>NUCLEOTIDE SEQUENCE [LARGE SCALE GENOMIC DNA]</scope>
    <source>
        <strain evidence="10 11">ErCicurvipes</strain>
    </source>
</reference>
<evidence type="ECO:0000256" key="8">
    <source>
        <dbReference type="HAMAP-Rule" id="MF_01161"/>
    </source>
</evidence>
<evidence type="ECO:0000256" key="1">
    <source>
        <dbReference type="ARBA" id="ARBA00004496"/>
    </source>
</evidence>
<dbReference type="Gene3D" id="3.40.50.620">
    <property type="entry name" value="HUPs"/>
    <property type="match status" value="1"/>
</dbReference>
<dbReference type="OrthoDB" id="9807403at2"/>
<dbReference type="InterPro" id="IPR012795">
    <property type="entry name" value="tRNA_Ile_lys_synt_N"/>
</dbReference>
<evidence type="ECO:0000256" key="2">
    <source>
        <dbReference type="ARBA" id="ARBA00022490"/>
    </source>
</evidence>
<evidence type="ECO:0000256" key="3">
    <source>
        <dbReference type="ARBA" id="ARBA00022598"/>
    </source>
</evidence>
<dbReference type="NCBIfam" id="TIGR02432">
    <property type="entry name" value="lysidine_TilS_N"/>
    <property type="match status" value="1"/>
</dbReference>
<keyword evidence="4 8" id="KW-0819">tRNA processing</keyword>
<dbReference type="InterPro" id="IPR012094">
    <property type="entry name" value="tRNA_Ile_lys_synt"/>
</dbReference>
<evidence type="ECO:0000256" key="4">
    <source>
        <dbReference type="ARBA" id="ARBA00022694"/>
    </source>
</evidence>
<evidence type="ECO:0000259" key="9">
    <source>
        <dbReference type="SMART" id="SM00977"/>
    </source>
</evidence>
<gene>
    <name evidence="8 10" type="primary">tilS</name>
    <name evidence="10" type="ORF">ERCICURV3402_655</name>
</gene>
<name>A0A451D989_9GAMM</name>
<dbReference type="Pfam" id="PF01171">
    <property type="entry name" value="ATP_bind_3"/>
    <property type="match status" value="1"/>
</dbReference>
<dbReference type="Pfam" id="PF09179">
    <property type="entry name" value="TilS"/>
    <property type="match status" value="1"/>
</dbReference>
<dbReference type="SUPFAM" id="SSF56037">
    <property type="entry name" value="PheT/TilS domain"/>
    <property type="match status" value="1"/>
</dbReference>
<dbReference type="AlphaFoldDB" id="A0A451D989"/>
<dbReference type="GO" id="GO:0006400">
    <property type="term" value="P:tRNA modification"/>
    <property type="evidence" value="ECO:0007669"/>
    <property type="project" value="UniProtKB-UniRule"/>
</dbReference>
<dbReference type="CDD" id="cd01992">
    <property type="entry name" value="TilS_N"/>
    <property type="match status" value="1"/>
</dbReference>
<dbReference type="PANTHER" id="PTHR43033:SF1">
    <property type="entry name" value="TRNA(ILE)-LYSIDINE SYNTHASE-RELATED"/>
    <property type="match status" value="1"/>
</dbReference>
<protein>
    <recommendedName>
        <fullName evidence="8">tRNA(Ile)-lysidine synthase</fullName>
        <ecNumber evidence="8">6.3.4.19</ecNumber>
    </recommendedName>
    <alternativeName>
        <fullName evidence="8">tRNA(Ile)-2-lysyl-cytidine synthase</fullName>
    </alternativeName>
    <alternativeName>
        <fullName evidence="8">tRNA(Ile)-lysidine synthetase</fullName>
    </alternativeName>
</protein>
<sequence>MFSIINLEKSLCNQRSVLIAYSGGLDSSVLLHQLVQLRERCSDFNLRAAYIDHGLHDSSKLWIVHCQNQCNIWKVPLVVQSIQVNVKKHGLESSARQERYNALYKILLSEEALLTGHHQDDQCETVLLALKRGRGPAGIAAMSSERNQKGRHHLRPLLTYTRKTLEELANYHGLIWIEDDSNYNMRYDRNFLRLQVVPLLNKRWPYFSRTVSRSAKLCGEQERLLDEFLSETLHSLIDSSNSLNYIPLLTMSYARRSALLRRWISHQYNGELPSCDGLQRIWTEVVMSRPDANPCLKIGLREIRRFDSRLYYIESRKSLIDVNLLWERPWEPLLLPDGLGQLIQSSNGIALCYPNTHVSVNIRFYSCGVYKILGRSKSRSLKKIWQEYKVPPWKRTRIPLIFYGEVFIAAVGIFITLDGLPRINQKSWHVSWTSSLLNKN</sequence>
<evidence type="ECO:0000313" key="10">
    <source>
        <dbReference type="EMBL" id="VFP82284.1"/>
    </source>
</evidence>
<feature type="binding site" evidence="8">
    <location>
        <begin position="22"/>
        <end position="27"/>
    </location>
    <ligand>
        <name>ATP</name>
        <dbReference type="ChEBI" id="CHEBI:30616"/>
    </ligand>
</feature>
<dbReference type="EC" id="6.3.4.19" evidence="8"/>
<dbReference type="NCBIfam" id="TIGR02433">
    <property type="entry name" value="lysidine_TilS_C"/>
    <property type="match status" value="1"/>
</dbReference>
<comment type="domain">
    <text evidence="8">The N-terminal region contains the highly conserved SGGXDS motif, predicted to be a P-loop motif involved in ATP binding.</text>
</comment>
<evidence type="ECO:0000256" key="6">
    <source>
        <dbReference type="ARBA" id="ARBA00022840"/>
    </source>
</evidence>
<dbReference type="InterPro" id="IPR011063">
    <property type="entry name" value="TilS/TtcA_N"/>
</dbReference>
<dbReference type="EMBL" id="LR217713">
    <property type="protein sequence ID" value="VFP82284.1"/>
    <property type="molecule type" value="Genomic_DNA"/>
</dbReference>
<dbReference type="InterPro" id="IPR012796">
    <property type="entry name" value="Lysidine-tRNA-synth_C"/>
</dbReference>
<keyword evidence="3 8" id="KW-0436">Ligase</keyword>
<dbReference type="InterPro" id="IPR015262">
    <property type="entry name" value="tRNA_Ile_lys_synt_subst-bd"/>
</dbReference>
<keyword evidence="5 8" id="KW-0547">Nucleotide-binding</keyword>
<comment type="function">
    <text evidence="8">Ligates lysine onto the cytidine present at position 34 of the AUA codon-specific tRNA(Ile) that contains the anticodon CAU, in an ATP-dependent manner. Cytidine is converted to lysidine, thus changing the amino acid specificity of the tRNA from methionine to isoleucine.</text>
</comment>
<evidence type="ECO:0000256" key="5">
    <source>
        <dbReference type="ARBA" id="ARBA00022741"/>
    </source>
</evidence>
<evidence type="ECO:0000313" key="11">
    <source>
        <dbReference type="Proteomes" id="UP000294441"/>
    </source>
</evidence>
<dbReference type="SMART" id="SM00977">
    <property type="entry name" value="TilS_C"/>
    <property type="match status" value="1"/>
</dbReference>
<dbReference type="SUPFAM" id="SSF52402">
    <property type="entry name" value="Adenine nucleotide alpha hydrolases-like"/>
    <property type="match status" value="1"/>
</dbReference>
<dbReference type="GO" id="GO:0005737">
    <property type="term" value="C:cytoplasm"/>
    <property type="evidence" value="ECO:0007669"/>
    <property type="project" value="UniProtKB-SubCell"/>
</dbReference>
<dbReference type="Pfam" id="PF11734">
    <property type="entry name" value="TilS_C"/>
    <property type="match status" value="1"/>
</dbReference>
<dbReference type="Proteomes" id="UP000294441">
    <property type="component" value="Chromosome 1"/>
</dbReference>
<dbReference type="GeneID" id="66304928"/>